<dbReference type="Proteomes" id="UP001431572">
    <property type="component" value="Chromosome 2"/>
</dbReference>
<proteinExistence type="predicted"/>
<dbReference type="EMBL" id="JACATZ010000003">
    <property type="protein sequence ID" value="NWJ47460.1"/>
    <property type="molecule type" value="Genomic_DNA"/>
</dbReference>
<organism evidence="1 3">
    <name type="scientific">Candidatus Chlorohelix allophototropha</name>
    <dbReference type="NCBI Taxonomy" id="3003348"/>
    <lineage>
        <taxon>Bacteria</taxon>
        <taxon>Bacillati</taxon>
        <taxon>Chloroflexota</taxon>
        <taxon>Chloroflexia</taxon>
        <taxon>Candidatus Chloroheliales</taxon>
        <taxon>Candidatus Chloroheliaceae</taxon>
        <taxon>Candidatus Chlorohelix</taxon>
    </lineage>
</organism>
<keyword evidence="4" id="KW-1185">Reference proteome</keyword>
<reference evidence="2" key="2">
    <citation type="journal article" date="2024" name="Nature">
        <title>Anoxygenic phototroph of the Chloroflexota uses a type I reaction centre.</title>
        <authorList>
            <person name="Tsuji J.M."/>
            <person name="Shaw N.A."/>
            <person name="Nagashima S."/>
            <person name="Venkiteswaran J.J."/>
            <person name="Schiff S.L."/>
            <person name="Watanabe T."/>
            <person name="Fukui M."/>
            <person name="Hanada S."/>
            <person name="Tank M."/>
            <person name="Neufeld J.D."/>
        </authorList>
    </citation>
    <scope>NUCLEOTIDE SEQUENCE</scope>
    <source>
        <strain evidence="2">L227-S17</strain>
    </source>
</reference>
<sequence>MKFTLNLKKLGVGFKIGKQKNALNYPYTHNFQVQDTLLENPLLPTSNPLVKGLTESKASQSWLEEKQSRDVKALVVPLEQTLNHYEIILQRYDSMVGKLLLDMAGASRWNRLISKPRLIQKKGKSINGWGWVIYRVHSSGEAILPENPTPNNYTLFNFWQITFDCALKPDFSNDYNLWNLHAIDSLSEFERLAPSEIENWLKEQLYRMYKTGCLWVALPDLLDSKGRSRKPDINDALYTYNMLSFGRNYDPYQTEQHFYDRPPYSNQFIPGYFKR</sequence>
<accession>A0A8T7M5Q5</accession>
<dbReference type="AlphaFoldDB" id="A0A8T7M5Q5"/>
<dbReference type="Proteomes" id="UP000521676">
    <property type="component" value="Unassembled WGS sequence"/>
</dbReference>
<evidence type="ECO:0000313" key="2">
    <source>
        <dbReference type="EMBL" id="WJW69372.1"/>
    </source>
</evidence>
<dbReference type="RefSeq" id="WP_341471260.1">
    <property type="nucleotide sequence ID" value="NZ_CP128400.1"/>
</dbReference>
<reference evidence="1 3" key="1">
    <citation type="submission" date="2020-06" db="EMBL/GenBank/DDBJ databases">
        <title>Anoxygenic phototrophic Chloroflexota member uses a Type I reaction center.</title>
        <authorList>
            <person name="Tsuji J.M."/>
            <person name="Shaw N.A."/>
            <person name="Nagashima S."/>
            <person name="Venkiteswaran J."/>
            <person name="Schiff S.L."/>
            <person name="Hanada S."/>
            <person name="Tank M."/>
            <person name="Neufeld J.D."/>
        </authorList>
    </citation>
    <scope>NUCLEOTIDE SEQUENCE [LARGE SCALE GENOMIC DNA]</scope>
    <source>
        <strain evidence="1">L227-S17</strain>
    </source>
</reference>
<dbReference type="EMBL" id="CP128400">
    <property type="protein sequence ID" value="WJW69372.1"/>
    <property type="molecule type" value="Genomic_DNA"/>
</dbReference>
<evidence type="ECO:0000313" key="3">
    <source>
        <dbReference type="Proteomes" id="UP000521676"/>
    </source>
</evidence>
<name>A0A8T7M5Q5_9CHLR</name>
<evidence type="ECO:0000313" key="4">
    <source>
        <dbReference type="Proteomes" id="UP001431572"/>
    </source>
</evidence>
<protein>
    <submittedName>
        <fullName evidence="1">Uncharacterized protein</fullName>
    </submittedName>
</protein>
<gene>
    <name evidence="1" type="ORF">HXX08_16495</name>
    <name evidence="2" type="ORF">OZ401_002980</name>
</gene>
<evidence type="ECO:0000313" key="1">
    <source>
        <dbReference type="EMBL" id="NWJ47460.1"/>
    </source>
</evidence>